<proteinExistence type="predicted"/>
<reference evidence="1 2" key="1">
    <citation type="submission" date="2014-11" db="EMBL/GenBank/DDBJ databases">
        <title>Whole genome shotgun sequence of Sphingomonas parapaucimobilis NBRC 15100.</title>
        <authorList>
            <person name="Katano-Makiyama Y."/>
            <person name="Hosoyama A."/>
            <person name="Hashimoto M."/>
            <person name="Hosoyama Y."/>
            <person name="Noguchi M."/>
            <person name="Numata M."/>
            <person name="Tsuchikane K."/>
            <person name="Hirakata S."/>
            <person name="Uohara A."/>
            <person name="Shimodaira J."/>
            <person name="Ohji S."/>
            <person name="Ichikawa N."/>
            <person name="Kimura A."/>
            <person name="Yamazoe A."/>
            <person name="Fujita N."/>
        </authorList>
    </citation>
    <scope>NUCLEOTIDE SEQUENCE [LARGE SCALE GENOMIC DNA]</scope>
    <source>
        <strain evidence="1 2">NBRC 15100</strain>
    </source>
</reference>
<evidence type="ECO:0000313" key="1">
    <source>
        <dbReference type="EMBL" id="GAM01966.1"/>
    </source>
</evidence>
<protein>
    <submittedName>
        <fullName evidence="1">Uncharacterized protein</fullName>
    </submittedName>
</protein>
<sequence length="165" mass="17982">MPEAYFSPASVGEVLPAEKLRPGMLAYMAGQSQPILCVALTDEGRGWFELGGERASTIWVAEYEDGTVWTIPEWRLEVDPTSMIDAQFASLLKGCAFRHGGRAGLIGQLHSNRGFATLLPVGEDGDSSKLPAGEHKAYFSRWRIVISTPTGDLTIVDDEGRAQKQ</sequence>
<name>A0A0A1WAD4_9SPHN</name>
<dbReference type="AlphaFoldDB" id="A0A0A1WAD4"/>
<dbReference type="RefSeq" id="WP_157013732.1">
    <property type="nucleotide sequence ID" value="NZ_BBPI01000070.1"/>
</dbReference>
<organism evidence="1 2">
    <name type="scientific">Sphingomonas parapaucimobilis NBRC 15100</name>
    <dbReference type="NCBI Taxonomy" id="1219049"/>
    <lineage>
        <taxon>Bacteria</taxon>
        <taxon>Pseudomonadati</taxon>
        <taxon>Pseudomonadota</taxon>
        <taxon>Alphaproteobacteria</taxon>
        <taxon>Sphingomonadales</taxon>
        <taxon>Sphingomonadaceae</taxon>
        <taxon>Sphingomonas</taxon>
    </lineage>
</organism>
<dbReference type="OrthoDB" id="9981451at2"/>
<gene>
    <name evidence="1" type="ORF">SP5_070_00490</name>
</gene>
<keyword evidence="2" id="KW-1185">Reference proteome</keyword>
<dbReference type="Proteomes" id="UP000032305">
    <property type="component" value="Unassembled WGS sequence"/>
</dbReference>
<accession>A0A0A1WAD4</accession>
<evidence type="ECO:0000313" key="2">
    <source>
        <dbReference type="Proteomes" id="UP000032305"/>
    </source>
</evidence>
<dbReference type="EMBL" id="BBPI01000070">
    <property type="protein sequence ID" value="GAM01966.1"/>
    <property type="molecule type" value="Genomic_DNA"/>
</dbReference>
<comment type="caution">
    <text evidence="1">The sequence shown here is derived from an EMBL/GenBank/DDBJ whole genome shotgun (WGS) entry which is preliminary data.</text>
</comment>